<dbReference type="EMBL" id="JBHRZS010000006">
    <property type="protein sequence ID" value="MFC3879361.1"/>
    <property type="molecule type" value="Genomic_DNA"/>
</dbReference>
<organism evidence="1 2">
    <name type="scientific">Algoriphagus namhaensis</name>
    <dbReference type="NCBI Taxonomy" id="915353"/>
    <lineage>
        <taxon>Bacteria</taxon>
        <taxon>Pseudomonadati</taxon>
        <taxon>Bacteroidota</taxon>
        <taxon>Cytophagia</taxon>
        <taxon>Cytophagales</taxon>
        <taxon>Cyclobacteriaceae</taxon>
        <taxon>Algoriphagus</taxon>
    </lineage>
</organism>
<dbReference type="Proteomes" id="UP001595805">
    <property type="component" value="Unassembled WGS sequence"/>
</dbReference>
<dbReference type="RefSeq" id="WP_377903714.1">
    <property type="nucleotide sequence ID" value="NZ_JBHRZS010000006.1"/>
</dbReference>
<evidence type="ECO:0000313" key="2">
    <source>
        <dbReference type="Proteomes" id="UP001595805"/>
    </source>
</evidence>
<name>A0ABV8AR26_9BACT</name>
<accession>A0ABV8AR26</accession>
<reference evidence="2" key="1">
    <citation type="journal article" date="2019" name="Int. J. Syst. Evol. Microbiol.">
        <title>The Global Catalogue of Microorganisms (GCM) 10K type strain sequencing project: providing services to taxonomists for standard genome sequencing and annotation.</title>
        <authorList>
            <consortium name="The Broad Institute Genomics Platform"/>
            <consortium name="The Broad Institute Genome Sequencing Center for Infectious Disease"/>
            <person name="Wu L."/>
            <person name="Ma J."/>
        </authorList>
    </citation>
    <scope>NUCLEOTIDE SEQUENCE [LARGE SCALE GENOMIC DNA]</scope>
    <source>
        <strain evidence="2">CCUG 60523</strain>
    </source>
</reference>
<protein>
    <submittedName>
        <fullName evidence="1">Uncharacterized protein</fullName>
    </submittedName>
</protein>
<gene>
    <name evidence="1" type="ORF">ACFOSV_04215</name>
</gene>
<comment type="caution">
    <text evidence="1">The sequence shown here is derived from an EMBL/GenBank/DDBJ whole genome shotgun (WGS) entry which is preliminary data.</text>
</comment>
<keyword evidence="2" id="KW-1185">Reference proteome</keyword>
<evidence type="ECO:0000313" key="1">
    <source>
        <dbReference type="EMBL" id="MFC3879361.1"/>
    </source>
</evidence>
<proteinExistence type="predicted"/>
<sequence>MEERELSSGKVENTLFLGLELGMTQKEFYEACWEMNSHGILTNGPSELSVEYRTEMPSGNRSFMRFFPKWEEQKIYLMPVEFTYESWAPWNEELDADHLLADVVELFEDWYGEGFIEVSDRDETKKAWVKVDGNRRIRIFKKHLSVVRAEIVDLPLHKKLQSNKPS</sequence>